<feature type="compositionally biased region" description="Basic residues" evidence="1">
    <location>
        <begin position="87"/>
        <end position="110"/>
    </location>
</feature>
<gene>
    <name evidence="2" type="ORF">CB5_LOCUS4619</name>
</gene>
<reference evidence="2" key="1">
    <citation type="submission" date="2020-07" db="EMBL/GenBank/DDBJ databases">
        <authorList>
            <person name="Lin J."/>
        </authorList>
    </citation>
    <scope>NUCLEOTIDE SEQUENCE</scope>
</reference>
<name>A0A6V7NSD6_ANACO</name>
<proteinExistence type="predicted"/>
<organism evidence="2">
    <name type="scientific">Ananas comosus var. bracteatus</name>
    <name type="common">red pineapple</name>
    <dbReference type="NCBI Taxonomy" id="296719"/>
    <lineage>
        <taxon>Eukaryota</taxon>
        <taxon>Viridiplantae</taxon>
        <taxon>Streptophyta</taxon>
        <taxon>Embryophyta</taxon>
        <taxon>Tracheophyta</taxon>
        <taxon>Spermatophyta</taxon>
        <taxon>Magnoliopsida</taxon>
        <taxon>Liliopsida</taxon>
        <taxon>Poales</taxon>
        <taxon>Bromeliaceae</taxon>
        <taxon>Bromelioideae</taxon>
        <taxon>Ananas</taxon>
    </lineage>
</organism>
<feature type="region of interest" description="Disordered" evidence="1">
    <location>
        <begin position="57"/>
        <end position="146"/>
    </location>
</feature>
<accession>A0A6V7NSD6</accession>
<sequence length="146" mass="16197">MWRILPRRRPFPACSGGLRANRTSRQSGAEGLPVVGSMGLMTGLGHRKLAAAAAVSRAERLMRSASAAPAPSSRPPRRREGDPFRPGLRRPARKRVGLRAHVPPRHRLRAIRPPLARPPPRRRAHLFSPKKIAASARSARRSQLKW</sequence>
<protein>
    <submittedName>
        <fullName evidence="2">Uncharacterized protein</fullName>
    </submittedName>
</protein>
<evidence type="ECO:0000313" key="2">
    <source>
        <dbReference type="EMBL" id="CAD1821408.1"/>
    </source>
</evidence>
<dbReference type="AlphaFoldDB" id="A0A6V7NSD6"/>
<evidence type="ECO:0000256" key="1">
    <source>
        <dbReference type="SAM" id="MobiDB-lite"/>
    </source>
</evidence>
<dbReference type="EMBL" id="LR862141">
    <property type="protein sequence ID" value="CAD1821408.1"/>
    <property type="molecule type" value="Genomic_DNA"/>
</dbReference>